<evidence type="ECO:0000313" key="4">
    <source>
        <dbReference type="Proteomes" id="UP001183615"/>
    </source>
</evidence>
<organism evidence="3 4">
    <name type="scientific">Streptomyces johnsoniae</name>
    <dbReference type="NCBI Taxonomy" id="3075532"/>
    <lineage>
        <taxon>Bacteria</taxon>
        <taxon>Bacillati</taxon>
        <taxon>Actinomycetota</taxon>
        <taxon>Actinomycetes</taxon>
        <taxon>Kitasatosporales</taxon>
        <taxon>Streptomycetaceae</taxon>
        <taxon>Streptomyces</taxon>
    </lineage>
</organism>
<dbReference type="InterPro" id="IPR043777">
    <property type="entry name" value="DUF5719"/>
</dbReference>
<evidence type="ECO:0000313" key="3">
    <source>
        <dbReference type="EMBL" id="MDT0441582.1"/>
    </source>
</evidence>
<reference evidence="4" key="1">
    <citation type="submission" date="2023-07" db="EMBL/GenBank/DDBJ databases">
        <title>30 novel species of actinomycetes from the DSMZ collection.</title>
        <authorList>
            <person name="Nouioui I."/>
        </authorList>
    </citation>
    <scope>NUCLEOTIDE SEQUENCE [LARGE SCALE GENOMIC DNA]</scope>
    <source>
        <strain evidence="4">DSM 41886</strain>
    </source>
</reference>
<keyword evidence="2" id="KW-0732">Signal</keyword>
<feature type="region of interest" description="Disordered" evidence="1">
    <location>
        <begin position="52"/>
        <end position="111"/>
    </location>
</feature>
<dbReference type="EMBL" id="JAVREV010000002">
    <property type="protein sequence ID" value="MDT0441582.1"/>
    <property type="molecule type" value="Genomic_DNA"/>
</dbReference>
<sequence>MNRATMSLIAVTAALAAVTGATALRPDPSETAPTSQRLPVPVERTALTCPRPTAAESASTWYTAYTPPAGEEPGRAEEGDEPGRAELLPAPEHVPGGEEEQAGERQDGGEPVVPLAEPGVPVSARVDESAAALTGTAEQRLAPGWTVQQTTAVTAGGVLGTSCRTPDTEFWFAGASTAESRSDYVHITNPDEAATVVDIVLHGPEGALDSEAGQGITVPGRSSVPVRLSTVSPEPQTNVAVQVTARTGRVGAQVEAVDQQLGADWLPPSAAPAGGPVVLPGIPADTRSVRLAVFAPGEEDITLDVGLAGPGGTITPAGYESISVPAGTLTAIDLENLTQGEAGSLVLTPAAGTGGGPVVAAARVTLGEDDEQEMAFIPATAPVGTRASAAGNTASGTTLSLLAPDEAVEVDVTWSAGAEGGESVTETYTVDGRTTMTVTPEIPDSIEGTFAVTLTPRGGPLYAARTLTVDNGGTPGWTVQTLPDDHSTVSVPETEPDLSILMD</sequence>
<comment type="caution">
    <text evidence="3">The sequence shown here is derived from an EMBL/GenBank/DDBJ whole genome shotgun (WGS) entry which is preliminary data.</text>
</comment>
<dbReference type="Pfam" id="PF18986">
    <property type="entry name" value="DUF5719"/>
    <property type="match status" value="1"/>
</dbReference>
<keyword evidence="4" id="KW-1185">Reference proteome</keyword>
<proteinExistence type="predicted"/>
<feature type="signal peptide" evidence="2">
    <location>
        <begin position="1"/>
        <end position="23"/>
    </location>
</feature>
<accession>A0ABU2RXV7</accession>
<feature type="compositionally biased region" description="Basic and acidic residues" evidence="1">
    <location>
        <begin position="72"/>
        <end position="84"/>
    </location>
</feature>
<dbReference type="RefSeq" id="WP_311615517.1">
    <property type="nucleotide sequence ID" value="NZ_JAVREV010000002.1"/>
</dbReference>
<gene>
    <name evidence="3" type="ORF">RM779_03065</name>
</gene>
<evidence type="ECO:0000256" key="2">
    <source>
        <dbReference type="SAM" id="SignalP"/>
    </source>
</evidence>
<feature type="chain" id="PRO_5046235791" evidence="2">
    <location>
        <begin position="24"/>
        <end position="503"/>
    </location>
</feature>
<name>A0ABU2RXV7_9ACTN</name>
<dbReference type="Proteomes" id="UP001183615">
    <property type="component" value="Unassembled WGS sequence"/>
</dbReference>
<evidence type="ECO:0000256" key="1">
    <source>
        <dbReference type="SAM" id="MobiDB-lite"/>
    </source>
</evidence>
<protein>
    <submittedName>
        <fullName evidence="3">DUF5719 family protein</fullName>
    </submittedName>
</protein>